<name>A0ABU1JYX5_9PROT</name>
<evidence type="ECO:0000313" key="1">
    <source>
        <dbReference type="EMBL" id="MDR6293816.1"/>
    </source>
</evidence>
<dbReference type="Proteomes" id="UP001262410">
    <property type="component" value="Unassembled WGS sequence"/>
</dbReference>
<organism evidence="1 2">
    <name type="scientific">Inquilinus ginsengisoli</name>
    <dbReference type="NCBI Taxonomy" id="363840"/>
    <lineage>
        <taxon>Bacteria</taxon>
        <taxon>Pseudomonadati</taxon>
        <taxon>Pseudomonadota</taxon>
        <taxon>Alphaproteobacteria</taxon>
        <taxon>Rhodospirillales</taxon>
        <taxon>Rhodospirillaceae</taxon>
        <taxon>Inquilinus</taxon>
    </lineage>
</organism>
<gene>
    <name evidence="1" type="ORF">E9232_006369</name>
</gene>
<dbReference type="EMBL" id="JAVDPW010000014">
    <property type="protein sequence ID" value="MDR6293816.1"/>
    <property type="molecule type" value="Genomic_DNA"/>
</dbReference>
<keyword evidence="2" id="KW-1185">Reference proteome</keyword>
<protein>
    <submittedName>
        <fullName evidence="1">Uncharacterized protein</fullName>
    </submittedName>
</protein>
<dbReference type="RefSeq" id="WP_309801090.1">
    <property type="nucleotide sequence ID" value="NZ_JAVDPW010000014.1"/>
</dbReference>
<accession>A0ABU1JYX5</accession>
<reference evidence="1 2" key="1">
    <citation type="submission" date="2023-07" db="EMBL/GenBank/DDBJ databases">
        <title>Sorghum-associated microbial communities from plants grown in Nebraska, USA.</title>
        <authorList>
            <person name="Schachtman D."/>
        </authorList>
    </citation>
    <scope>NUCLEOTIDE SEQUENCE [LARGE SCALE GENOMIC DNA]</scope>
    <source>
        <strain evidence="1 2">584</strain>
    </source>
</reference>
<sequence>MPDTILRPSTGGALVQDQLIPGSDAYWRDRKDAFALVVRLHEAIRQRRRAPLYLAGPDYDSEDCPDDVIENLGPWNRVADLRQQAKSNPTVMEILVAQRRLLLLED</sequence>
<proteinExistence type="predicted"/>
<comment type="caution">
    <text evidence="1">The sequence shown here is derived from an EMBL/GenBank/DDBJ whole genome shotgun (WGS) entry which is preliminary data.</text>
</comment>
<evidence type="ECO:0000313" key="2">
    <source>
        <dbReference type="Proteomes" id="UP001262410"/>
    </source>
</evidence>